<protein>
    <submittedName>
        <fullName evidence="2">Uncharacterized protein</fullName>
    </submittedName>
</protein>
<dbReference type="RefSeq" id="WP_345500704.1">
    <property type="nucleotide sequence ID" value="NZ_BAABLO010000001.1"/>
</dbReference>
<keyword evidence="3" id="KW-1185">Reference proteome</keyword>
<keyword evidence="1" id="KW-0732">Signal</keyword>
<comment type="caution">
    <text evidence="2">The sequence shown here is derived from an EMBL/GenBank/DDBJ whole genome shotgun (WGS) entry which is preliminary data.</text>
</comment>
<evidence type="ECO:0000256" key="1">
    <source>
        <dbReference type="SAM" id="SignalP"/>
    </source>
</evidence>
<evidence type="ECO:0000313" key="3">
    <source>
        <dbReference type="Proteomes" id="UP001500556"/>
    </source>
</evidence>
<gene>
    <name evidence="2" type="ORF">GCM10025782_03300</name>
</gene>
<dbReference type="EMBL" id="BAABLO010000001">
    <property type="protein sequence ID" value="GAA4710603.1"/>
    <property type="molecule type" value="Genomic_DNA"/>
</dbReference>
<feature type="signal peptide" evidence="1">
    <location>
        <begin position="1"/>
        <end position="23"/>
    </location>
</feature>
<sequence>MRRHTAAATALTAGLLVSLTACQAEPPARALRYGGDAVDLCVPTPAGRQLTYANDAVENTSGDAVTIEKVSLVGAHDARAVDAYLAPIVDRTLIGTVPGWPPVDQASTAFDNKVALPAPLASRESANLVVHLDAGEGATVQAVEVTYRHRGHNVTARNSTSLSLKRTC</sequence>
<dbReference type="PROSITE" id="PS51257">
    <property type="entry name" value="PROKAR_LIPOPROTEIN"/>
    <property type="match status" value="1"/>
</dbReference>
<reference evidence="3" key="1">
    <citation type="journal article" date="2019" name="Int. J. Syst. Evol. Microbiol.">
        <title>The Global Catalogue of Microorganisms (GCM) 10K type strain sequencing project: providing services to taxonomists for standard genome sequencing and annotation.</title>
        <authorList>
            <consortium name="The Broad Institute Genomics Platform"/>
            <consortium name="The Broad Institute Genome Sequencing Center for Infectious Disease"/>
            <person name="Wu L."/>
            <person name="Ma J."/>
        </authorList>
    </citation>
    <scope>NUCLEOTIDE SEQUENCE [LARGE SCALE GENOMIC DNA]</scope>
    <source>
        <strain evidence="3">JCM 18961</strain>
    </source>
</reference>
<name>A0ABP8XLC4_9MICO</name>
<proteinExistence type="predicted"/>
<organism evidence="2 3">
    <name type="scientific">Pedococcus ginsenosidimutans</name>
    <dbReference type="NCBI Taxonomy" id="490570"/>
    <lineage>
        <taxon>Bacteria</taxon>
        <taxon>Bacillati</taxon>
        <taxon>Actinomycetota</taxon>
        <taxon>Actinomycetes</taxon>
        <taxon>Micrococcales</taxon>
        <taxon>Intrasporangiaceae</taxon>
        <taxon>Pedococcus</taxon>
    </lineage>
</organism>
<evidence type="ECO:0000313" key="2">
    <source>
        <dbReference type="EMBL" id="GAA4710603.1"/>
    </source>
</evidence>
<accession>A0ABP8XLC4</accession>
<feature type="chain" id="PRO_5045038891" evidence="1">
    <location>
        <begin position="24"/>
        <end position="168"/>
    </location>
</feature>
<dbReference type="Proteomes" id="UP001500556">
    <property type="component" value="Unassembled WGS sequence"/>
</dbReference>